<evidence type="ECO:0000313" key="1">
    <source>
        <dbReference type="EMBL" id="SCZ91550.1"/>
    </source>
</evidence>
<organism evidence="1 2">
    <name type="scientific">Microbotryum saponariae</name>
    <dbReference type="NCBI Taxonomy" id="289078"/>
    <lineage>
        <taxon>Eukaryota</taxon>
        <taxon>Fungi</taxon>
        <taxon>Dikarya</taxon>
        <taxon>Basidiomycota</taxon>
        <taxon>Pucciniomycotina</taxon>
        <taxon>Microbotryomycetes</taxon>
        <taxon>Microbotryales</taxon>
        <taxon>Microbotryaceae</taxon>
        <taxon>Microbotryum</taxon>
    </lineage>
</organism>
<dbReference type="EMBL" id="FMWP01000015">
    <property type="protein sequence ID" value="SCZ91550.1"/>
    <property type="molecule type" value="Genomic_DNA"/>
</dbReference>
<evidence type="ECO:0000313" key="2">
    <source>
        <dbReference type="Proteomes" id="UP000249723"/>
    </source>
</evidence>
<keyword evidence="2" id="KW-1185">Reference proteome</keyword>
<dbReference type="Proteomes" id="UP000249723">
    <property type="component" value="Unassembled WGS sequence"/>
</dbReference>
<reference evidence="2" key="1">
    <citation type="submission" date="2016-10" db="EMBL/GenBank/DDBJ databases">
        <authorList>
            <person name="Jeantristanb JTB J.-T."/>
            <person name="Ricardo R."/>
        </authorList>
    </citation>
    <scope>NUCLEOTIDE SEQUENCE [LARGE SCALE GENOMIC DNA]</scope>
</reference>
<sequence length="91" mass="9619">MTFGARQVNIQLGVHCRALDRGGNDPLGLSWTVGGGVVWRVICRTSDRETTPGLCNMHKGFAGGRVPPSATLDGADNRTQITFTQGAHSPA</sequence>
<proteinExistence type="predicted"/>
<protein>
    <submittedName>
        <fullName evidence="1">BZ3500_MvSof-1268-A1-R1_Chr1-2g01483 protein</fullName>
    </submittedName>
</protein>
<name>A0A2X0LF57_9BASI</name>
<gene>
    <name evidence="1" type="ORF">BZ3500_MVSOF-1268-A1-R1_CHR1-2G01483</name>
</gene>
<dbReference type="AlphaFoldDB" id="A0A2X0LF57"/>
<accession>A0A2X0LF57</accession>